<organism evidence="21 22">
    <name type="scientific">Exaiptasia diaphana</name>
    <name type="common">Tropical sea anemone</name>
    <name type="synonym">Aiptasia pulchella</name>
    <dbReference type="NCBI Taxonomy" id="2652724"/>
    <lineage>
        <taxon>Eukaryota</taxon>
        <taxon>Metazoa</taxon>
        <taxon>Cnidaria</taxon>
        <taxon>Anthozoa</taxon>
        <taxon>Hexacorallia</taxon>
        <taxon>Actiniaria</taxon>
        <taxon>Aiptasiidae</taxon>
        <taxon>Exaiptasia</taxon>
    </lineage>
</organism>
<keyword evidence="9" id="KW-0540">Nuclease</keyword>
<evidence type="ECO:0000313" key="22">
    <source>
        <dbReference type="Proteomes" id="UP000887567"/>
    </source>
</evidence>
<keyword evidence="10" id="KW-0479">Metal-binding</keyword>
<keyword evidence="15" id="KW-0943">RNA-mediated gene silencing</keyword>
<dbReference type="FunFam" id="3.30.420.10:FF:000034">
    <property type="entry name" value="3'-5' exoribonuclease 1"/>
    <property type="match status" value="1"/>
</dbReference>
<evidence type="ECO:0000256" key="6">
    <source>
        <dbReference type="ARBA" id="ARBA00022490"/>
    </source>
</evidence>
<comment type="cofactor">
    <cofactor evidence="2">
        <name>Mg(2+)</name>
        <dbReference type="ChEBI" id="CHEBI:18420"/>
    </cofactor>
</comment>
<dbReference type="Proteomes" id="UP000887567">
    <property type="component" value="Unplaced"/>
</dbReference>
<evidence type="ECO:0000256" key="8">
    <source>
        <dbReference type="ARBA" id="ARBA00022553"/>
    </source>
</evidence>
<dbReference type="RefSeq" id="XP_020904964.1">
    <property type="nucleotide sequence ID" value="XM_021049305.2"/>
</dbReference>
<dbReference type="Gene3D" id="3.30.420.10">
    <property type="entry name" value="Ribonuclease H-like superfamily/Ribonuclease H"/>
    <property type="match status" value="1"/>
</dbReference>
<dbReference type="SUPFAM" id="SSF68906">
    <property type="entry name" value="SAP domain"/>
    <property type="match status" value="1"/>
</dbReference>
<evidence type="ECO:0000256" key="1">
    <source>
        <dbReference type="ARBA" id="ARBA00001849"/>
    </source>
</evidence>
<dbReference type="Pfam" id="PF02037">
    <property type="entry name" value="SAP"/>
    <property type="match status" value="1"/>
</dbReference>
<dbReference type="SMART" id="SM00479">
    <property type="entry name" value="EXOIII"/>
    <property type="match status" value="1"/>
</dbReference>
<evidence type="ECO:0000256" key="14">
    <source>
        <dbReference type="ARBA" id="ARBA00022884"/>
    </source>
</evidence>
<keyword evidence="13" id="KW-0460">Magnesium</keyword>
<keyword evidence="8" id="KW-0597">Phosphoprotein</keyword>
<evidence type="ECO:0000256" key="12">
    <source>
        <dbReference type="ARBA" id="ARBA00022839"/>
    </source>
</evidence>
<dbReference type="PROSITE" id="PS50800">
    <property type="entry name" value="SAP"/>
    <property type="match status" value="1"/>
</dbReference>
<dbReference type="Pfam" id="PF00929">
    <property type="entry name" value="RNase_T"/>
    <property type="match status" value="1"/>
</dbReference>
<dbReference type="GO" id="GO:0006364">
    <property type="term" value="P:rRNA processing"/>
    <property type="evidence" value="ECO:0007669"/>
    <property type="project" value="UniProtKB-KW"/>
</dbReference>
<dbReference type="GO" id="GO:0005730">
    <property type="term" value="C:nucleolus"/>
    <property type="evidence" value="ECO:0007669"/>
    <property type="project" value="UniProtKB-SubCell"/>
</dbReference>
<evidence type="ECO:0000256" key="5">
    <source>
        <dbReference type="ARBA" id="ARBA00012163"/>
    </source>
</evidence>
<dbReference type="GO" id="GO:0046872">
    <property type="term" value="F:metal ion binding"/>
    <property type="evidence" value="ECO:0007669"/>
    <property type="project" value="UniProtKB-KW"/>
</dbReference>
<dbReference type="GO" id="GO:0031047">
    <property type="term" value="P:regulatory ncRNA-mediated gene silencing"/>
    <property type="evidence" value="ECO:0007669"/>
    <property type="project" value="UniProtKB-KW"/>
</dbReference>
<dbReference type="GO" id="GO:0003723">
    <property type="term" value="F:RNA binding"/>
    <property type="evidence" value="ECO:0007669"/>
    <property type="project" value="UniProtKB-KW"/>
</dbReference>
<sequence>MADFEQVEEGDEGRGNEEEKVETTEKKEKQIYDHPIYKEISLTNGKINKMKKEEVKKVLNEFGLDSRGVKEVLQKRLKTYLKKEKLRKAKIELEKKRKIHYYCVIDFEATCEKENPQDYKHEIIEFPAVLVDGSTLEVVDIFHQYCRPVLKPILTEFCQELTGITQDVVDNSMFFGQVLDEFHIWLKKHELGTKHKMAVVTDGPWDIARFLVLQCEISNIMLPKWSKRWINLRKHYRNYYKTRCKLIDMLENLGLHFEGRPHCGLDDSKNIARIMIKMIQDGWEPEFNESLG</sequence>
<keyword evidence="22" id="KW-1185">Reference proteome</keyword>
<evidence type="ECO:0000256" key="9">
    <source>
        <dbReference type="ARBA" id="ARBA00022722"/>
    </source>
</evidence>
<dbReference type="FunFam" id="1.10.720.30:FF:000015">
    <property type="entry name" value="3'-5' exoribonuclease 1"/>
    <property type="match status" value="1"/>
</dbReference>
<evidence type="ECO:0000256" key="3">
    <source>
        <dbReference type="ARBA" id="ARBA00004496"/>
    </source>
</evidence>
<reference evidence="21" key="1">
    <citation type="submission" date="2022-11" db="UniProtKB">
        <authorList>
            <consortium name="EnsemblMetazoa"/>
        </authorList>
    </citation>
    <scope>IDENTIFICATION</scope>
</reference>
<keyword evidence="6" id="KW-0963">Cytoplasm</keyword>
<dbReference type="AlphaFoldDB" id="A0A913XHR6"/>
<evidence type="ECO:0000256" key="2">
    <source>
        <dbReference type="ARBA" id="ARBA00001946"/>
    </source>
</evidence>
<dbReference type="PANTHER" id="PTHR23044:SF61">
    <property type="entry name" value="3'-5' EXORIBONUCLEASE 1-RELATED"/>
    <property type="match status" value="1"/>
</dbReference>
<dbReference type="InterPro" id="IPR003034">
    <property type="entry name" value="SAP_dom"/>
</dbReference>
<evidence type="ECO:0000256" key="10">
    <source>
        <dbReference type="ARBA" id="ARBA00022723"/>
    </source>
</evidence>
<keyword evidence="7" id="KW-0698">rRNA processing</keyword>
<dbReference type="SMART" id="SM00513">
    <property type="entry name" value="SAP"/>
    <property type="match status" value="1"/>
</dbReference>
<evidence type="ECO:0000256" key="15">
    <source>
        <dbReference type="ARBA" id="ARBA00023158"/>
    </source>
</evidence>
<dbReference type="EnsemblMetazoa" id="XM_021049305.2">
    <property type="protein sequence ID" value="XP_020904964.1"/>
    <property type="gene ID" value="LOC110243226"/>
</dbReference>
<dbReference type="OMA" id="MHSGQLM"/>
<evidence type="ECO:0000256" key="7">
    <source>
        <dbReference type="ARBA" id="ARBA00022552"/>
    </source>
</evidence>
<evidence type="ECO:0000259" key="20">
    <source>
        <dbReference type="PROSITE" id="PS50800"/>
    </source>
</evidence>
<dbReference type="InterPro" id="IPR047201">
    <property type="entry name" value="ERI-1_3'hExo-like"/>
</dbReference>
<proteinExistence type="predicted"/>
<dbReference type="InterPro" id="IPR036397">
    <property type="entry name" value="RNaseH_sf"/>
</dbReference>
<dbReference type="CDD" id="cd06133">
    <property type="entry name" value="ERI-1_3'hExo_like"/>
    <property type="match status" value="1"/>
</dbReference>
<dbReference type="InterPro" id="IPR013520">
    <property type="entry name" value="Ribonucl_H"/>
</dbReference>
<evidence type="ECO:0000256" key="18">
    <source>
        <dbReference type="ARBA" id="ARBA00080754"/>
    </source>
</evidence>
<feature type="compositionally biased region" description="Acidic residues" evidence="19">
    <location>
        <begin position="1"/>
        <end position="11"/>
    </location>
</feature>
<dbReference type="PANTHER" id="PTHR23044">
    <property type="entry name" value="3'-5' EXONUCLEASE ERI1-RELATED"/>
    <property type="match status" value="1"/>
</dbReference>
<feature type="compositionally biased region" description="Basic and acidic residues" evidence="19">
    <location>
        <begin position="12"/>
        <end position="28"/>
    </location>
</feature>
<accession>A0A913XHR6</accession>
<feature type="domain" description="SAP" evidence="20">
    <location>
        <begin position="47"/>
        <end position="81"/>
    </location>
</feature>
<dbReference type="InterPro" id="IPR051274">
    <property type="entry name" value="3-5_Exoribonuclease"/>
</dbReference>
<keyword evidence="14" id="KW-0694">RNA-binding</keyword>
<feature type="region of interest" description="Disordered" evidence="19">
    <location>
        <begin position="1"/>
        <end position="28"/>
    </location>
</feature>
<dbReference type="OrthoDB" id="448399at2759"/>
<evidence type="ECO:0000256" key="11">
    <source>
        <dbReference type="ARBA" id="ARBA00022801"/>
    </source>
</evidence>
<evidence type="ECO:0000256" key="13">
    <source>
        <dbReference type="ARBA" id="ARBA00022842"/>
    </source>
</evidence>
<comment type="catalytic activity">
    <reaction evidence="1">
        <text>Exonucleolytic cleavage in the 3'- to 5'-direction to yield nucleoside 5'-phosphates.</text>
        <dbReference type="EC" id="3.1.13.1"/>
    </reaction>
</comment>
<dbReference type="Gene3D" id="1.10.720.30">
    <property type="entry name" value="SAP domain"/>
    <property type="match status" value="1"/>
</dbReference>
<keyword evidence="12" id="KW-0269">Exonuclease</keyword>
<dbReference type="InterPro" id="IPR012337">
    <property type="entry name" value="RNaseH-like_sf"/>
</dbReference>
<dbReference type="GO" id="GO:0008859">
    <property type="term" value="F:exoribonuclease II activity"/>
    <property type="evidence" value="ECO:0007669"/>
    <property type="project" value="UniProtKB-EC"/>
</dbReference>
<dbReference type="EC" id="3.1.13.1" evidence="5"/>
<protein>
    <recommendedName>
        <fullName evidence="17">3'-5' exoribonuclease 1</fullName>
        <ecNumber evidence="5">3.1.13.1</ecNumber>
    </recommendedName>
    <alternativeName>
        <fullName evidence="18">Histone mRNA 3'-exonuclease 1</fullName>
    </alternativeName>
</protein>
<name>A0A913XHR6_EXADI</name>
<evidence type="ECO:0000256" key="19">
    <source>
        <dbReference type="SAM" id="MobiDB-lite"/>
    </source>
</evidence>
<evidence type="ECO:0000256" key="17">
    <source>
        <dbReference type="ARBA" id="ARBA00070944"/>
    </source>
</evidence>
<dbReference type="GeneID" id="110243226"/>
<evidence type="ECO:0000256" key="16">
    <source>
        <dbReference type="ARBA" id="ARBA00023242"/>
    </source>
</evidence>
<keyword evidence="16" id="KW-0539">Nucleus</keyword>
<keyword evidence="11" id="KW-0378">Hydrolase</keyword>
<dbReference type="InterPro" id="IPR036361">
    <property type="entry name" value="SAP_dom_sf"/>
</dbReference>
<evidence type="ECO:0000256" key="4">
    <source>
        <dbReference type="ARBA" id="ARBA00004604"/>
    </source>
</evidence>
<dbReference type="GO" id="GO:0005737">
    <property type="term" value="C:cytoplasm"/>
    <property type="evidence" value="ECO:0007669"/>
    <property type="project" value="UniProtKB-SubCell"/>
</dbReference>
<evidence type="ECO:0000313" key="21">
    <source>
        <dbReference type="EnsemblMetazoa" id="XP_020904964.1"/>
    </source>
</evidence>
<comment type="subcellular location">
    <subcellularLocation>
        <location evidence="3">Cytoplasm</location>
    </subcellularLocation>
    <subcellularLocation>
        <location evidence="4">Nucleus</location>
        <location evidence="4">Nucleolus</location>
    </subcellularLocation>
</comment>
<dbReference type="SUPFAM" id="SSF53098">
    <property type="entry name" value="Ribonuclease H-like"/>
    <property type="match status" value="1"/>
</dbReference>
<dbReference type="KEGG" id="epa:110243226"/>